<dbReference type="InParanoid" id="A0A0D2WXU1"/>
<dbReference type="RefSeq" id="XP_004342729.1">
    <property type="nucleotide sequence ID" value="XM_004342680.1"/>
</dbReference>
<evidence type="ECO:0000313" key="1">
    <source>
        <dbReference type="EMBL" id="KJE98110.1"/>
    </source>
</evidence>
<reference evidence="2" key="1">
    <citation type="submission" date="2011-02" db="EMBL/GenBank/DDBJ databases">
        <title>The Genome Sequence of Capsaspora owczarzaki ATCC 30864.</title>
        <authorList>
            <person name="Russ C."/>
            <person name="Cuomo C."/>
            <person name="Burger G."/>
            <person name="Gray M.W."/>
            <person name="Holland P.W.H."/>
            <person name="King N."/>
            <person name="Lang F.B.F."/>
            <person name="Roger A.J."/>
            <person name="Ruiz-Trillo I."/>
            <person name="Young S.K."/>
            <person name="Zeng Q."/>
            <person name="Gargeya S."/>
            <person name="Alvarado L."/>
            <person name="Berlin A."/>
            <person name="Chapman S.B."/>
            <person name="Chen Z."/>
            <person name="Freedman E."/>
            <person name="Gellesch M."/>
            <person name="Goldberg J."/>
            <person name="Griggs A."/>
            <person name="Gujja S."/>
            <person name="Heilman E."/>
            <person name="Heiman D."/>
            <person name="Howarth C."/>
            <person name="Mehta T."/>
            <person name="Neiman D."/>
            <person name="Pearson M."/>
            <person name="Roberts A."/>
            <person name="Saif S."/>
            <person name="Shea T."/>
            <person name="Shenoy N."/>
            <person name="Sisk P."/>
            <person name="Stolte C."/>
            <person name="Sykes S."/>
            <person name="White J."/>
            <person name="Yandava C."/>
            <person name="Haas B."/>
            <person name="Nusbaum C."/>
            <person name="Birren B."/>
        </authorList>
    </citation>
    <scope>NUCLEOTIDE SEQUENCE</scope>
    <source>
        <strain evidence="2">ATCC 30864</strain>
    </source>
</reference>
<proteinExistence type="predicted"/>
<dbReference type="EMBL" id="KE346376">
    <property type="protein sequence ID" value="KJE98110.1"/>
    <property type="molecule type" value="Genomic_DNA"/>
</dbReference>
<keyword evidence="2" id="KW-1185">Reference proteome</keyword>
<dbReference type="AlphaFoldDB" id="A0A0D2WXU1"/>
<name>A0A0D2WXU1_CAPO3</name>
<evidence type="ECO:0000313" key="2">
    <source>
        <dbReference type="Proteomes" id="UP000008743"/>
    </source>
</evidence>
<sequence>MATATSLYYEYNGLVDLYFVVDETTDTALRQTWRNVDPAFFVPDENLDGWHARRPFYTIIMPSALATLPSFRRNPVWFKKYYALDLLARASLGETWALPFNVPTYEYFIVTDVEVVWSRGVLNTASTTASASAVNRRAALRAALAANDHRTHFFGVTMFPGHPPVFDDIMNASADLIRRTDDAAYQQLRRKTANLSTYTWFNDMPVFPAMYVPEFLAFIDTSRRHEEVTWFWFDHLVFQYWLLAFKDKQMDILEHLVPAQGGVRAHSFSLGEASAYDEVLCDVAQPLWTTVSNRCASTLMYTQIDRSNSFCAVPAPYPSLEYIPLCYPKKD</sequence>
<gene>
    <name evidence="1" type="ORF">CAOG_008128</name>
</gene>
<dbReference type="Proteomes" id="UP000008743">
    <property type="component" value="Unassembled WGS sequence"/>
</dbReference>
<protein>
    <submittedName>
        <fullName evidence="1">Uncharacterized protein</fullName>
    </submittedName>
</protein>
<organism evidence="1 2">
    <name type="scientific">Capsaspora owczarzaki (strain ATCC 30864)</name>
    <dbReference type="NCBI Taxonomy" id="595528"/>
    <lineage>
        <taxon>Eukaryota</taxon>
        <taxon>Filasterea</taxon>
        <taxon>Capsaspora</taxon>
    </lineage>
</organism>
<accession>A0A0D2WXU1</accession>